<dbReference type="FunFam" id="1.10.287.180:FF:000001">
    <property type="entry name" value="Transcription elongation factor GreA"/>
    <property type="match status" value="1"/>
</dbReference>
<evidence type="ECO:0000259" key="10">
    <source>
        <dbReference type="Pfam" id="PF01272"/>
    </source>
</evidence>
<dbReference type="GO" id="GO:0032784">
    <property type="term" value="P:regulation of DNA-templated transcription elongation"/>
    <property type="evidence" value="ECO:0007669"/>
    <property type="project" value="UniProtKB-UniRule"/>
</dbReference>
<keyword evidence="4 8" id="KW-0238">DNA-binding</keyword>
<feature type="domain" description="Transcription elongation factor GreA/GreB N-terminal" evidence="11">
    <location>
        <begin position="6"/>
        <end position="75"/>
    </location>
</feature>
<dbReference type="InterPro" id="IPR022691">
    <property type="entry name" value="Tscrpt_elong_fac_GreA/B_N"/>
</dbReference>
<keyword evidence="12" id="KW-0251">Elongation factor</keyword>
<keyword evidence="5 8" id="KW-0804">Transcription</keyword>
<evidence type="ECO:0000256" key="8">
    <source>
        <dbReference type="HAMAP-Rule" id="MF_00105"/>
    </source>
</evidence>
<proteinExistence type="inferred from homology"/>
<keyword evidence="3 8" id="KW-0805">Transcription regulation</keyword>
<evidence type="ECO:0000256" key="3">
    <source>
        <dbReference type="ARBA" id="ARBA00023015"/>
    </source>
</evidence>
<dbReference type="FunFam" id="3.10.50.30:FF:000001">
    <property type="entry name" value="Transcription elongation factor GreA"/>
    <property type="match status" value="1"/>
</dbReference>
<evidence type="ECO:0000256" key="2">
    <source>
        <dbReference type="ARBA" id="ARBA00013729"/>
    </source>
</evidence>
<dbReference type="GO" id="GO:0006354">
    <property type="term" value="P:DNA-templated transcription elongation"/>
    <property type="evidence" value="ECO:0007669"/>
    <property type="project" value="TreeGrafter"/>
</dbReference>
<evidence type="ECO:0000256" key="9">
    <source>
        <dbReference type="RuleBase" id="RU000556"/>
    </source>
</evidence>
<dbReference type="AlphaFoldDB" id="A0A3A4P408"/>
<evidence type="ECO:0000256" key="7">
    <source>
        <dbReference type="ARBA" id="ARBA00030776"/>
    </source>
</evidence>
<dbReference type="InterPro" id="IPR023459">
    <property type="entry name" value="Tscrpt_elong_fac_GreA/B_fam"/>
</dbReference>
<dbReference type="InterPro" id="IPR036805">
    <property type="entry name" value="Tscrpt_elong_fac_GreA/B_N_sf"/>
</dbReference>
<dbReference type="InterPro" id="IPR001437">
    <property type="entry name" value="Tscrpt_elong_fac_GreA/B_C"/>
</dbReference>
<dbReference type="Pfam" id="PF03449">
    <property type="entry name" value="GreA_GreB_N"/>
    <property type="match status" value="1"/>
</dbReference>
<dbReference type="SUPFAM" id="SSF54534">
    <property type="entry name" value="FKBP-like"/>
    <property type="match status" value="1"/>
</dbReference>
<dbReference type="InterPro" id="IPR028624">
    <property type="entry name" value="Tscrpt_elong_fac_GreA/B"/>
</dbReference>
<dbReference type="InterPro" id="IPR018151">
    <property type="entry name" value="TF_GreA/GreB_CS"/>
</dbReference>
<dbReference type="GO" id="GO:0003677">
    <property type="term" value="F:DNA binding"/>
    <property type="evidence" value="ECO:0007669"/>
    <property type="project" value="UniProtKB-UniRule"/>
</dbReference>
<evidence type="ECO:0000256" key="6">
    <source>
        <dbReference type="ARBA" id="ARBA00024916"/>
    </source>
</evidence>
<dbReference type="InterPro" id="IPR036953">
    <property type="entry name" value="GreA/GreB_C_sf"/>
</dbReference>
<dbReference type="Pfam" id="PF01272">
    <property type="entry name" value="GreA_GreB"/>
    <property type="match status" value="1"/>
</dbReference>
<keyword evidence="12" id="KW-0648">Protein biosynthesis</keyword>
<evidence type="ECO:0000313" key="13">
    <source>
        <dbReference type="Proteomes" id="UP000265882"/>
    </source>
</evidence>
<reference evidence="12 13" key="1">
    <citation type="journal article" date="2017" name="ISME J.">
        <title>Energy and carbon metabolisms in a deep terrestrial subsurface fluid microbial community.</title>
        <authorList>
            <person name="Momper L."/>
            <person name="Jungbluth S.P."/>
            <person name="Lee M.D."/>
            <person name="Amend J.P."/>
        </authorList>
    </citation>
    <scope>NUCLEOTIDE SEQUENCE [LARGE SCALE GENOMIC DNA]</scope>
    <source>
        <strain evidence="12">SURF_5</strain>
    </source>
</reference>
<dbReference type="Gene3D" id="3.10.50.30">
    <property type="entry name" value="Transcription elongation factor, GreA/GreB, C-terminal domain"/>
    <property type="match status" value="1"/>
</dbReference>
<dbReference type="NCBIfam" id="TIGR01462">
    <property type="entry name" value="greA"/>
    <property type="match status" value="1"/>
</dbReference>
<dbReference type="EMBL" id="QZKU01000017">
    <property type="protein sequence ID" value="RJP25879.1"/>
    <property type="molecule type" value="Genomic_DNA"/>
</dbReference>
<dbReference type="HAMAP" id="MF_00105">
    <property type="entry name" value="GreA_GreB"/>
    <property type="match status" value="1"/>
</dbReference>
<dbReference type="PANTHER" id="PTHR30437">
    <property type="entry name" value="TRANSCRIPTION ELONGATION FACTOR GREA"/>
    <property type="match status" value="1"/>
</dbReference>
<dbReference type="PROSITE" id="PS00830">
    <property type="entry name" value="GREAB_2"/>
    <property type="match status" value="1"/>
</dbReference>
<evidence type="ECO:0000256" key="1">
    <source>
        <dbReference type="ARBA" id="ARBA00008213"/>
    </source>
</evidence>
<dbReference type="Gene3D" id="1.10.287.180">
    <property type="entry name" value="Transcription elongation factor, GreA/GreB, N-terminal domain"/>
    <property type="match status" value="1"/>
</dbReference>
<dbReference type="PANTHER" id="PTHR30437:SF4">
    <property type="entry name" value="TRANSCRIPTION ELONGATION FACTOR GREA"/>
    <property type="match status" value="1"/>
</dbReference>
<dbReference type="GO" id="GO:0070063">
    <property type="term" value="F:RNA polymerase binding"/>
    <property type="evidence" value="ECO:0007669"/>
    <property type="project" value="InterPro"/>
</dbReference>
<feature type="domain" description="Transcription elongation factor GreA/GreB C-terminal" evidence="10">
    <location>
        <begin position="83"/>
        <end position="155"/>
    </location>
</feature>
<name>A0A3A4P408_ABYX5</name>
<comment type="function">
    <text evidence="6 8 9">Necessary for efficient RNA polymerase transcription elongation past template-encoded arresting sites. The arresting sites in DNA have the property of trapping a certain fraction of elongating RNA polymerases that pass through, resulting in locked ternary complexes. Cleavage of the nascent transcript by cleavage factors such as GreA or GreB allows the resumption of elongation from the new 3'terminus. GreA releases sequences of 2 to 3 nucleotides.</text>
</comment>
<comment type="caution">
    <text evidence="12">The sequence shown here is derived from an EMBL/GenBank/DDBJ whole genome shotgun (WGS) entry which is preliminary data.</text>
</comment>
<dbReference type="InterPro" id="IPR006359">
    <property type="entry name" value="Tscrpt_elong_fac_GreA"/>
</dbReference>
<dbReference type="PIRSF" id="PIRSF006092">
    <property type="entry name" value="GreA_GreB"/>
    <property type="match status" value="1"/>
</dbReference>
<dbReference type="NCBIfam" id="NF001263">
    <property type="entry name" value="PRK00226.1-4"/>
    <property type="match status" value="1"/>
</dbReference>
<dbReference type="Proteomes" id="UP000265882">
    <property type="component" value="Unassembled WGS sequence"/>
</dbReference>
<evidence type="ECO:0000313" key="12">
    <source>
        <dbReference type="EMBL" id="RJP25879.1"/>
    </source>
</evidence>
<comment type="similarity">
    <text evidence="1 8 9">Belongs to the GreA/GreB family.</text>
</comment>
<dbReference type="GO" id="GO:0003746">
    <property type="term" value="F:translation elongation factor activity"/>
    <property type="evidence" value="ECO:0007669"/>
    <property type="project" value="UniProtKB-KW"/>
</dbReference>
<evidence type="ECO:0000256" key="5">
    <source>
        <dbReference type="ARBA" id="ARBA00023163"/>
    </source>
</evidence>
<accession>A0A3A4P408</accession>
<dbReference type="SUPFAM" id="SSF46557">
    <property type="entry name" value="GreA transcript cleavage protein, N-terminal domain"/>
    <property type="match status" value="1"/>
</dbReference>
<evidence type="ECO:0000256" key="4">
    <source>
        <dbReference type="ARBA" id="ARBA00023125"/>
    </source>
</evidence>
<sequence>MSMFEWMTREGFDKLKAELDHLKNVKRPEIARTLEKARAHGDFRENAEFDSAKHQQMLLEARIAQLEEKLSRGRIHEPGPGDGTARLGARVRLRDLKRDDIFEYSLVSAEEADAGTGKISVQSPVGRALLGLKTGDIAEIHVPAGTLRYEVLNIKF</sequence>
<evidence type="ECO:0000259" key="11">
    <source>
        <dbReference type="Pfam" id="PF03449"/>
    </source>
</evidence>
<organism evidence="12 13">
    <name type="scientific">Abyssobacteria bacterium (strain SURF_5)</name>
    <dbReference type="NCBI Taxonomy" id="2093360"/>
    <lineage>
        <taxon>Bacteria</taxon>
        <taxon>Pseudomonadati</taxon>
        <taxon>Candidatus Hydrogenedentota</taxon>
        <taxon>Candidatus Abyssobacteria</taxon>
    </lineage>
</organism>
<gene>
    <name evidence="8 12" type="primary">greA</name>
    <name evidence="12" type="ORF">C4520_01630</name>
</gene>
<protein>
    <recommendedName>
        <fullName evidence="2 8">Transcription elongation factor GreA</fullName>
    </recommendedName>
    <alternativeName>
        <fullName evidence="7 8">Transcript cleavage factor GreA</fullName>
    </alternativeName>
</protein>